<name>A0A0F9LGU7_9ZZZZ</name>
<gene>
    <name evidence="2" type="ORF">LCGC14_1215740</name>
</gene>
<dbReference type="InterPro" id="IPR015947">
    <property type="entry name" value="PUA-like_sf"/>
</dbReference>
<evidence type="ECO:0000313" key="2">
    <source>
        <dbReference type="EMBL" id="KKM92698.1"/>
    </source>
</evidence>
<dbReference type="InterPro" id="IPR007374">
    <property type="entry name" value="ASCH_domain"/>
</dbReference>
<evidence type="ECO:0000259" key="1">
    <source>
        <dbReference type="Pfam" id="PF04266"/>
    </source>
</evidence>
<dbReference type="Pfam" id="PF04266">
    <property type="entry name" value="ASCH"/>
    <property type="match status" value="1"/>
</dbReference>
<accession>A0A0F9LGU7</accession>
<comment type="caution">
    <text evidence="2">The sequence shown here is derived from an EMBL/GenBank/DDBJ whole genome shotgun (WGS) entry which is preliminary data.</text>
</comment>
<organism evidence="2">
    <name type="scientific">marine sediment metagenome</name>
    <dbReference type="NCBI Taxonomy" id="412755"/>
    <lineage>
        <taxon>unclassified sequences</taxon>
        <taxon>metagenomes</taxon>
        <taxon>ecological metagenomes</taxon>
    </lineage>
</organism>
<reference evidence="2" key="1">
    <citation type="journal article" date="2015" name="Nature">
        <title>Complex archaea that bridge the gap between prokaryotes and eukaryotes.</title>
        <authorList>
            <person name="Spang A."/>
            <person name="Saw J.H."/>
            <person name="Jorgensen S.L."/>
            <person name="Zaremba-Niedzwiedzka K."/>
            <person name="Martijn J."/>
            <person name="Lind A.E."/>
            <person name="van Eijk R."/>
            <person name="Schleper C."/>
            <person name="Guy L."/>
            <person name="Ettema T.J."/>
        </authorList>
    </citation>
    <scope>NUCLEOTIDE SEQUENCE</scope>
</reference>
<feature type="domain" description="ASCH" evidence="1">
    <location>
        <begin position="30"/>
        <end position="104"/>
    </location>
</feature>
<proteinExistence type="predicted"/>
<protein>
    <recommendedName>
        <fullName evidence="1">ASCH domain-containing protein</fullName>
    </recommendedName>
</protein>
<sequence>MRYLRMHFYSGEARPRTNQMRILSFGWTSDLLLSGKKTVTRRMWKRPWVKEGDLVQAWSKGPHRGGRKLGVLRITKVSTEYWTPDFRLTEKESMLEGFEGWAEFEHYIQEDKSKCLLGNITRIEFEAIGELK</sequence>
<dbReference type="EMBL" id="LAZR01006357">
    <property type="protein sequence ID" value="KKM92698.1"/>
    <property type="molecule type" value="Genomic_DNA"/>
</dbReference>
<dbReference type="AlphaFoldDB" id="A0A0F9LGU7"/>
<dbReference type="SUPFAM" id="SSF88697">
    <property type="entry name" value="PUA domain-like"/>
    <property type="match status" value="1"/>
</dbReference>